<dbReference type="EMBL" id="AVBF01000037">
    <property type="protein sequence ID" value="KGP72110.1"/>
    <property type="molecule type" value="Genomic_DNA"/>
</dbReference>
<name>A0A0A2TS65_9BACI</name>
<dbReference type="OrthoDB" id="8589613at2"/>
<dbReference type="AlphaFoldDB" id="A0A0A2TS65"/>
<dbReference type="InterPro" id="IPR005545">
    <property type="entry name" value="YCII"/>
</dbReference>
<sequence length="99" mass="11391">MEQYVYLIRPTRDSFVDSMTEQEGKVMDRHFDYLNEMLSEGNLIMAGPCLDGAFGIVVFRAESEDMAKKVMESDPSVMERVMTGEVHPYRVSLMEKESQ</sequence>
<protein>
    <recommendedName>
        <fullName evidence="2">YCII-related domain-containing protein</fullName>
    </recommendedName>
</protein>
<accession>A0A0A2TS65</accession>
<dbReference type="RefSeq" id="WP_036820830.1">
    <property type="nucleotide sequence ID" value="NZ_AVBF01000037.1"/>
</dbReference>
<dbReference type="SUPFAM" id="SSF54909">
    <property type="entry name" value="Dimeric alpha+beta barrel"/>
    <property type="match status" value="1"/>
</dbReference>
<dbReference type="Pfam" id="PF03795">
    <property type="entry name" value="YCII"/>
    <property type="match status" value="1"/>
</dbReference>
<evidence type="ECO:0000313" key="4">
    <source>
        <dbReference type="Proteomes" id="UP000030147"/>
    </source>
</evidence>
<evidence type="ECO:0000313" key="3">
    <source>
        <dbReference type="EMBL" id="KGP72110.1"/>
    </source>
</evidence>
<evidence type="ECO:0000259" key="2">
    <source>
        <dbReference type="Pfam" id="PF03795"/>
    </source>
</evidence>
<dbReference type="InterPro" id="IPR011008">
    <property type="entry name" value="Dimeric_a/b-barrel"/>
</dbReference>
<dbReference type="STRING" id="1385514.N782_13815"/>
<proteinExistence type="inferred from homology"/>
<dbReference type="Gene3D" id="3.30.70.1060">
    <property type="entry name" value="Dimeric alpha+beta barrel"/>
    <property type="match status" value="1"/>
</dbReference>
<feature type="domain" description="YCII-related" evidence="2">
    <location>
        <begin position="4"/>
        <end position="79"/>
    </location>
</feature>
<comment type="caution">
    <text evidence="3">The sequence shown here is derived from an EMBL/GenBank/DDBJ whole genome shotgun (WGS) entry which is preliminary data.</text>
</comment>
<keyword evidence="4" id="KW-1185">Reference proteome</keyword>
<reference evidence="3 4" key="1">
    <citation type="journal article" date="2015" name="Stand. Genomic Sci.">
        <title>High quality draft genome sequence of the moderately halophilic bacterium Pontibacillus yanchengensis Y32(T) and comparison among Pontibacillus genomes.</title>
        <authorList>
            <person name="Huang J."/>
            <person name="Qiao Z.X."/>
            <person name="Tang J.W."/>
            <person name="Wang G."/>
        </authorList>
    </citation>
    <scope>NUCLEOTIDE SEQUENCE [LARGE SCALE GENOMIC DNA]</scope>
    <source>
        <strain evidence="3 4">Y32</strain>
    </source>
</reference>
<gene>
    <name evidence="3" type="ORF">N782_13815</name>
</gene>
<organism evidence="3 4">
    <name type="scientific">Pontibacillus yanchengensis Y32</name>
    <dbReference type="NCBI Taxonomy" id="1385514"/>
    <lineage>
        <taxon>Bacteria</taxon>
        <taxon>Bacillati</taxon>
        <taxon>Bacillota</taxon>
        <taxon>Bacilli</taxon>
        <taxon>Bacillales</taxon>
        <taxon>Bacillaceae</taxon>
        <taxon>Pontibacillus</taxon>
    </lineage>
</organism>
<comment type="similarity">
    <text evidence="1">Belongs to the YciI family.</text>
</comment>
<evidence type="ECO:0000256" key="1">
    <source>
        <dbReference type="ARBA" id="ARBA00007689"/>
    </source>
</evidence>
<dbReference type="eggNOG" id="COG2350">
    <property type="taxonomic scope" value="Bacteria"/>
</dbReference>
<dbReference type="Proteomes" id="UP000030147">
    <property type="component" value="Unassembled WGS sequence"/>
</dbReference>